<protein>
    <submittedName>
        <fullName evidence="1">Uncharacterized protein</fullName>
    </submittedName>
</protein>
<proteinExistence type="predicted"/>
<organism evidence="1 2">
    <name type="scientific">Streptomyces phage Shaeky</name>
    <dbReference type="NCBI Taxonomy" id="2767586"/>
    <lineage>
        <taxon>Viruses</taxon>
        <taxon>Duplodnaviria</taxon>
        <taxon>Heunggongvirae</taxon>
        <taxon>Uroviricota</taxon>
        <taxon>Caudoviricetes</taxon>
        <taxon>Colingsworthviridae</taxon>
        <taxon>Shaekyvirus</taxon>
        <taxon>Shaekyvirus shaeky</taxon>
    </lineage>
</organism>
<name>A0A873WL92_9CAUD</name>
<evidence type="ECO:0000313" key="2">
    <source>
        <dbReference type="Proteomes" id="UP000663581"/>
    </source>
</evidence>
<sequence length="81" mass="9505">MKRQWRRDVSVPGRWNVQSIILRTRYTEDVRVSVTLTQSEVGEVPTKTRAVFDSILDVLDYADELDADLRAEGWERVTPRR</sequence>
<reference evidence="1" key="1">
    <citation type="submission" date="2020-07" db="EMBL/GenBank/DDBJ databases">
        <title>Complete genome sequence of Streptomyces phage Shaeky.</title>
        <authorList>
            <person name="Shodrock S.L."/>
            <person name="Higbee T."/>
            <person name="Clark J.D."/>
            <person name="Hernandez I."/>
            <person name="Liu M."/>
            <person name="Burrowes B."/>
        </authorList>
    </citation>
    <scope>NUCLEOTIDE SEQUENCE</scope>
</reference>
<accession>A0A873WL92</accession>
<dbReference type="Proteomes" id="UP000663581">
    <property type="component" value="Segment"/>
</dbReference>
<dbReference type="EMBL" id="MT701595">
    <property type="protein sequence ID" value="QPB09742.1"/>
    <property type="molecule type" value="Genomic_DNA"/>
</dbReference>
<keyword evidence="2" id="KW-1185">Reference proteome</keyword>
<evidence type="ECO:0000313" key="1">
    <source>
        <dbReference type="EMBL" id="QPB09742.1"/>
    </source>
</evidence>
<gene>
    <name evidence="1" type="ORF">CPT_Shaeky_055</name>
</gene>